<comment type="caution">
    <text evidence="2">Lacks conserved residue(s) required for the propagation of feature annotation.</text>
</comment>
<dbReference type="GO" id="GO:0006260">
    <property type="term" value="P:DNA replication"/>
    <property type="evidence" value="ECO:0007669"/>
    <property type="project" value="UniProtKB-UniRule"/>
</dbReference>
<evidence type="ECO:0000256" key="1">
    <source>
        <dbReference type="ARBA" id="ARBA00023125"/>
    </source>
</evidence>
<sequence>MINRVVLVGRLTKDPVLRKTGAGKSVVSFTTACDRKVKAKGQPTADFINCIAWNKVADLMAQYLHKGSLVGVEGRIQTRSYDDQTGKRIYITEVVADSVQFLESKSASTNNAQGGYTPDYNANNQDYEPDTSRASYPNDNDTLKIAEEDLPF</sequence>
<evidence type="ECO:0000313" key="6">
    <source>
        <dbReference type="Proteomes" id="UP000515856"/>
    </source>
</evidence>
<dbReference type="Gene3D" id="2.40.50.140">
    <property type="entry name" value="Nucleic acid-binding proteins"/>
    <property type="match status" value="1"/>
</dbReference>
<name>A0A7G9GPP7_9FIRM</name>
<feature type="short sequence motif" description="Important for interaction with partner proteins" evidence="2">
    <location>
        <begin position="147"/>
        <end position="152"/>
    </location>
</feature>
<evidence type="ECO:0000256" key="4">
    <source>
        <dbReference type="SAM" id="MobiDB-lite"/>
    </source>
</evidence>
<accession>A0A7G9GPP7</accession>
<comment type="subunit">
    <text evidence="2">Homotetramer.</text>
</comment>
<feature type="compositionally biased region" description="Polar residues" evidence="4">
    <location>
        <begin position="106"/>
        <end position="140"/>
    </location>
</feature>
<dbReference type="GO" id="GO:0006281">
    <property type="term" value="P:DNA repair"/>
    <property type="evidence" value="ECO:0007669"/>
    <property type="project" value="UniProtKB-UniRule"/>
</dbReference>
<keyword evidence="2" id="KW-0235">DNA replication</keyword>
<evidence type="ECO:0000313" key="5">
    <source>
        <dbReference type="EMBL" id="QNM12779.1"/>
    </source>
</evidence>
<dbReference type="Pfam" id="PF00436">
    <property type="entry name" value="SSB"/>
    <property type="match status" value="1"/>
</dbReference>
<keyword evidence="2" id="KW-0234">DNA repair</keyword>
<dbReference type="AlphaFoldDB" id="A0A7G9GPP7"/>
<dbReference type="PANTHER" id="PTHR10302:SF27">
    <property type="entry name" value="SINGLE-STRANDED DNA-BINDING PROTEIN"/>
    <property type="match status" value="1"/>
</dbReference>
<dbReference type="EMBL" id="CP060636">
    <property type="protein sequence ID" value="QNM12779.1"/>
    <property type="molecule type" value="Genomic_DNA"/>
</dbReference>
<dbReference type="PANTHER" id="PTHR10302">
    <property type="entry name" value="SINGLE-STRANDED DNA-BINDING PROTEIN"/>
    <property type="match status" value="1"/>
</dbReference>
<protein>
    <recommendedName>
        <fullName evidence="2 3">Single-stranded DNA-binding protein</fullName>
        <shortName evidence="2">SSB</shortName>
    </recommendedName>
</protein>
<dbReference type="NCBIfam" id="TIGR00621">
    <property type="entry name" value="ssb"/>
    <property type="match status" value="1"/>
</dbReference>
<dbReference type="InterPro" id="IPR000424">
    <property type="entry name" value="Primosome_PriB/ssb"/>
</dbReference>
<reference evidence="5 6" key="1">
    <citation type="submission" date="2020-08" db="EMBL/GenBank/DDBJ databases">
        <authorList>
            <person name="Liu C."/>
            <person name="Sun Q."/>
        </authorList>
    </citation>
    <scope>NUCLEOTIDE SEQUENCE [LARGE SCALE GENOMIC DNA]</scope>
    <source>
        <strain evidence="5 6">NSJ-61</strain>
    </source>
</reference>
<gene>
    <name evidence="5" type="primary">ssb</name>
    <name evidence="5" type="ORF">H9Q80_02170</name>
</gene>
<proteinExistence type="inferred from homology"/>
<comment type="function">
    <text evidence="2">Plays an important role in DNA replication, recombination and repair. Binds to ssDNA and to an array of partner proteins to recruit them to their sites of action during DNA metabolism.</text>
</comment>
<dbReference type="HAMAP" id="MF_00984">
    <property type="entry name" value="SSB"/>
    <property type="match status" value="1"/>
</dbReference>
<evidence type="ECO:0000256" key="2">
    <source>
        <dbReference type="HAMAP-Rule" id="MF_00984"/>
    </source>
</evidence>
<dbReference type="RefSeq" id="WP_117455396.1">
    <property type="nucleotide sequence ID" value="NZ_CP060636.1"/>
</dbReference>
<dbReference type="GO" id="GO:0003697">
    <property type="term" value="F:single-stranded DNA binding"/>
    <property type="evidence" value="ECO:0007669"/>
    <property type="project" value="UniProtKB-UniRule"/>
</dbReference>
<dbReference type="SUPFAM" id="SSF50249">
    <property type="entry name" value="Nucleic acid-binding proteins"/>
    <property type="match status" value="1"/>
</dbReference>
<dbReference type="Proteomes" id="UP000515856">
    <property type="component" value="Chromosome"/>
</dbReference>
<keyword evidence="2" id="KW-0233">DNA recombination</keyword>
<organism evidence="5 6">
    <name type="scientific">[Eubacterium] hominis</name>
    <dbReference type="NCBI Taxonomy" id="2764325"/>
    <lineage>
        <taxon>Bacteria</taxon>
        <taxon>Bacillati</taxon>
        <taxon>Bacillota</taxon>
        <taxon>Erysipelotrichia</taxon>
        <taxon>Erysipelotrichales</taxon>
        <taxon>Erysipelotrichaceae</taxon>
        <taxon>Amedibacillus</taxon>
    </lineage>
</organism>
<dbReference type="InterPro" id="IPR012340">
    <property type="entry name" value="NA-bd_OB-fold"/>
</dbReference>
<dbReference type="PROSITE" id="PS50935">
    <property type="entry name" value="SSB"/>
    <property type="match status" value="1"/>
</dbReference>
<keyword evidence="2" id="KW-0227">DNA damage</keyword>
<dbReference type="CDD" id="cd04496">
    <property type="entry name" value="SSB_OBF"/>
    <property type="match status" value="1"/>
</dbReference>
<evidence type="ECO:0000256" key="3">
    <source>
        <dbReference type="PIRNR" id="PIRNR002070"/>
    </source>
</evidence>
<keyword evidence="1 2" id="KW-0238">DNA-binding</keyword>
<dbReference type="KEGG" id="ehn:H9Q80_02170"/>
<dbReference type="GO" id="GO:0009295">
    <property type="term" value="C:nucleoid"/>
    <property type="evidence" value="ECO:0007669"/>
    <property type="project" value="TreeGrafter"/>
</dbReference>
<dbReference type="InterPro" id="IPR011344">
    <property type="entry name" value="ssDNA-bd"/>
</dbReference>
<feature type="compositionally biased region" description="Basic and acidic residues" evidence="4">
    <location>
        <begin position="141"/>
        <end position="152"/>
    </location>
</feature>
<dbReference type="PIRSF" id="PIRSF002070">
    <property type="entry name" value="SSB"/>
    <property type="match status" value="1"/>
</dbReference>
<keyword evidence="6" id="KW-1185">Reference proteome</keyword>
<dbReference type="GO" id="GO:0006310">
    <property type="term" value="P:DNA recombination"/>
    <property type="evidence" value="ECO:0007669"/>
    <property type="project" value="UniProtKB-UniRule"/>
</dbReference>
<feature type="region of interest" description="Disordered" evidence="4">
    <location>
        <begin position="106"/>
        <end position="152"/>
    </location>
</feature>